<dbReference type="Proteomes" id="UP001497680">
    <property type="component" value="Unassembled WGS sequence"/>
</dbReference>
<accession>A0ACC0D1P1</accession>
<proteinExistence type="predicted"/>
<organism evidence="1 2">
    <name type="scientific">Hypoxylon rubiginosum</name>
    <dbReference type="NCBI Taxonomy" id="110542"/>
    <lineage>
        <taxon>Eukaryota</taxon>
        <taxon>Fungi</taxon>
        <taxon>Dikarya</taxon>
        <taxon>Ascomycota</taxon>
        <taxon>Pezizomycotina</taxon>
        <taxon>Sordariomycetes</taxon>
        <taxon>Xylariomycetidae</taxon>
        <taxon>Xylariales</taxon>
        <taxon>Hypoxylaceae</taxon>
        <taxon>Hypoxylon</taxon>
    </lineage>
</organism>
<dbReference type="EMBL" id="MU394313">
    <property type="protein sequence ID" value="KAI6086644.1"/>
    <property type="molecule type" value="Genomic_DNA"/>
</dbReference>
<gene>
    <name evidence="1" type="ORF">F4821DRAFT_123529</name>
</gene>
<protein>
    <submittedName>
        <fullName evidence="1">Uncharacterized protein</fullName>
    </submittedName>
</protein>
<name>A0ACC0D1P1_9PEZI</name>
<sequence>MYHSFAPDRSRFIWKDVEEYWPQRLIHVPTMTSVLREGFDIYSATGIKFRKPKYNILSYTWGRWKIHGRTGCPALRVNGTSWDIPAIEDTHFTVKTFCKVIREVVGADVDWVWVDVGCIDQCDRKRAAVEVGRQASIFKQARGPFFWLSSRHTTELSLAIQNIQAYGIELANFVDELKAGLDIIQVIRGLDQALSYILEDPWFSSLWTLQETVLRNDAVMLSAEGEPIAWGNEPRSKYTYLIMFINHCQNIYTYLERAEKRVSGRAARWNNTTDESLADSLCKTRDKILRAGFYYLFTSNPNVQYGMARYRQTSDPEDRVYAIMQIYNLQVGKSARPDENPRLEELVDEFAIAINARSLILGQFFLHKDPPRVGKSWRITEKSTVPGPFMIFEDHNDLGTIVSGTGNGLEPLRVSGKCCKFSELLNMCTDDEVDRLHDGWGLGFEVLFDHYIKGFTTDRPIRGRKLLRVMDSRVSDELAAAMINHDDIRVLLLGNVGDSLDSRRNVGLLLYTKGQVGDENWQLAPHERLGVCLWSSPEQRHDCKPRGVAWINIERLELQ</sequence>
<comment type="caution">
    <text evidence="1">The sequence shown here is derived from an EMBL/GenBank/DDBJ whole genome shotgun (WGS) entry which is preliminary data.</text>
</comment>
<keyword evidence="2" id="KW-1185">Reference proteome</keyword>
<evidence type="ECO:0000313" key="1">
    <source>
        <dbReference type="EMBL" id="KAI6086644.1"/>
    </source>
</evidence>
<reference evidence="1 2" key="1">
    <citation type="journal article" date="2022" name="New Phytol.">
        <title>Ecological generalism drives hyperdiversity of secondary metabolite gene clusters in xylarialean endophytes.</title>
        <authorList>
            <person name="Franco M.E.E."/>
            <person name="Wisecaver J.H."/>
            <person name="Arnold A.E."/>
            <person name="Ju Y.M."/>
            <person name="Slot J.C."/>
            <person name="Ahrendt S."/>
            <person name="Moore L.P."/>
            <person name="Eastman K.E."/>
            <person name="Scott K."/>
            <person name="Konkel Z."/>
            <person name="Mondo S.J."/>
            <person name="Kuo A."/>
            <person name="Hayes R.D."/>
            <person name="Haridas S."/>
            <person name="Andreopoulos B."/>
            <person name="Riley R."/>
            <person name="LaButti K."/>
            <person name="Pangilinan J."/>
            <person name="Lipzen A."/>
            <person name="Amirebrahimi M."/>
            <person name="Yan J."/>
            <person name="Adam C."/>
            <person name="Keymanesh K."/>
            <person name="Ng V."/>
            <person name="Louie K."/>
            <person name="Northen T."/>
            <person name="Drula E."/>
            <person name="Henrissat B."/>
            <person name="Hsieh H.M."/>
            <person name="Youens-Clark K."/>
            <person name="Lutzoni F."/>
            <person name="Miadlikowska J."/>
            <person name="Eastwood D.C."/>
            <person name="Hamelin R.C."/>
            <person name="Grigoriev I.V."/>
            <person name="U'Ren J.M."/>
        </authorList>
    </citation>
    <scope>NUCLEOTIDE SEQUENCE [LARGE SCALE GENOMIC DNA]</scope>
    <source>
        <strain evidence="1 2">ER1909</strain>
    </source>
</reference>
<evidence type="ECO:0000313" key="2">
    <source>
        <dbReference type="Proteomes" id="UP001497680"/>
    </source>
</evidence>